<protein>
    <submittedName>
        <fullName evidence="2">PIN domain-containing protein</fullName>
    </submittedName>
</protein>
<dbReference type="RefSeq" id="WP_311662620.1">
    <property type="nucleotide sequence ID" value="NZ_JAVRHT010000010.1"/>
</dbReference>
<organism evidence="2 3">
    <name type="scientific">Rubrivirga litoralis</name>
    <dbReference type="NCBI Taxonomy" id="3075598"/>
    <lineage>
        <taxon>Bacteria</taxon>
        <taxon>Pseudomonadati</taxon>
        <taxon>Rhodothermota</taxon>
        <taxon>Rhodothermia</taxon>
        <taxon>Rhodothermales</taxon>
        <taxon>Rubricoccaceae</taxon>
        <taxon>Rubrivirga</taxon>
    </lineage>
</organism>
<feature type="domain" description="PIN" evidence="1">
    <location>
        <begin position="7"/>
        <end position="116"/>
    </location>
</feature>
<sequence>MSRPPQIVIDTNVVVAAQRSGRGASSLLLSLIGTGAFDIHLSVPLAFEYEAVLTRQRKEIGLSRRDVDDVVDSLCALAVPHRIYFLWRPYLRDPDDEHVLELAVAAGCDYVVTYNRTDFAGAERFGVSVADPKELLREIGAIP</sequence>
<reference evidence="2 3" key="1">
    <citation type="submission" date="2023-09" db="EMBL/GenBank/DDBJ databases">
        <authorList>
            <person name="Rey-Velasco X."/>
        </authorList>
    </citation>
    <scope>NUCLEOTIDE SEQUENCE [LARGE SCALE GENOMIC DNA]</scope>
    <source>
        <strain evidence="2 3">F394</strain>
    </source>
</reference>
<keyword evidence="3" id="KW-1185">Reference proteome</keyword>
<dbReference type="SUPFAM" id="SSF88723">
    <property type="entry name" value="PIN domain-like"/>
    <property type="match status" value="1"/>
</dbReference>
<proteinExistence type="predicted"/>
<comment type="caution">
    <text evidence="2">The sequence shown here is derived from an EMBL/GenBank/DDBJ whole genome shotgun (WGS) entry which is preliminary data.</text>
</comment>
<name>A0ABU3BPR4_9BACT</name>
<dbReference type="InterPro" id="IPR002716">
    <property type="entry name" value="PIN_dom"/>
</dbReference>
<dbReference type="Pfam" id="PF13470">
    <property type="entry name" value="PIN_3"/>
    <property type="match status" value="1"/>
</dbReference>
<evidence type="ECO:0000313" key="3">
    <source>
        <dbReference type="Proteomes" id="UP001267426"/>
    </source>
</evidence>
<evidence type="ECO:0000313" key="2">
    <source>
        <dbReference type="EMBL" id="MDT0631277.1"/>
    </source>
</evidence>
<dbReference type="CDD" id="cd09854">
    <property type="entry name" value="PIN_VapC-like"/>
    <property type="match status" value="1"/>
</dbReference>
<dbReference type="PANTHER" id="PTHR34610">
    <property type="entry name" value="SSL7007 PROTEIN"/>
    <property type="match status" value="1"/>
</dbReference>
<dbReference type="InterPro" id="IPR002850">
    <property type="entry name" value="PIN_toxin-like"/>
</dbReference>
<evidence type="ECO:0000259" key="1">
    <source>
        <dbReference type="Pfam" id="PF13470"/>
    </source>
</evidence>
<accession>A0ABU3BPR4</accession>
<dbReference type="PANTHER" id="PTHR34610:SF3">
    <property type="entry name" value="SSL7007 PROTEIN"/>
    <property type="match status" value="1"/>
</dbReference>
<gene>
    <name evidence="2" type="ORF">RM540_05895</name>
</gene>
<dbReference type="InterPro" id="IPR029060">
    <property type="entry name" value="PIN-like_dom_sf"/>
</dbReference>
<dbReference type="Proteomes" id="UP001267426">
    <property type="component" value="Unassembled WGS sequence"/>
</dbReference>
<dbReference type="EMBL" id="JAVRHT010000010">
    <property type="protein sequence ID" value="MDT0631277.1"/>
    <property type="molecule type" value="Genomic_DNA"/>
</dbReference>